<dbReference type="Pfam" id="PF07568">
    <property type="entry name" value="HisKA_2"/>
    <property type="match status" value="1"/>
</dbReference>
<keyword evidence="2" id="KW-0175">Coiled coil</keyword>
<name>A0A846QNZ9_9BACT</name>
<dbReference type="Gene3D" id="3.30.450.20">
    <property type="entry name" value="PAS domain"/>
    <property type="match status" value="1"/>
</dbReference>
<keyword evidence="5" id="KW-0418">Kinase</keyword>
<gene>
    <name evidence="5" type="ORF">GGQ74_002413</name>
</gene>
<dbReference type="Gene3D" id="3.30.565.10">
    <property type="entry name" value="Histidine kinase-like ATPase, C-terminal domain"/>
    <property type="match status" value="1"/>
</dbReference>
<evidence type="ECO:0000259" key="4">
    <source>
        <dbReference type="PROSITE" id="PS50110"/>
    </source>
</evidence>
<dbReference type="GO" id="GO:0000160">
    <property type="term" value="P:phosphorelay signal transduction system"/>
    <property type="evidence" value="ECO:0007669"/>
    <property type="project" value="InterPro"/>
</dbReference>
<dbReference type="Pfam" id="PF02518">
    <property type="entry name" value="HATPase_c"/>
    <property type="match status" value="1"/>
</dbReference>
<dbReference type="SUPFAM" id="SSF55874">
    <property type="entry name" value="ATPase domain of HSP90 chaperone/DNA topoisomerase II/histidine kinase"/>
    <property type="match status" value="1"/>
</dbReference>
<feature type="coiled-coil region" evidence="2">
    <location>
        <begin position="153"/>
        <end position="201"/>
    </location>
</feature>
<dbReference type="InterPro" id="IPR036890">
    <property type="entry name" value="HATPase_C_sf"/>
</dbReference>
<dbReference type="Pfam" id="PF00072">
    <property type="entry name" value="Response_reg"/>
    <property type="match status" value="1"/>
</dbReference>
<dbReference type="EMBL" id="JAATJA010000002">
    <property type="protein sequence ID" value="NJB68740.1"/>
    <property type="molecule type" value="Genomic_DNA"/>
</dbReference>
<dbReference type="SUPFAM" id="SSF52172">
    <property type="entry name" value="CheY-like"/>
    <property type="match status" value="1"/>
</dbReference>
<dbReference type="Proteomes" id="UP000580856">
    <property type="component" value="Unassembled WGS sequence"/>
</dbReference>
<protein>
    <submittedName>
        <fullName evidence="5">Two-component sensor histidine kinase/CheY-like chemotaxis protein</fullName>
    </submittedName>
</protein>
<dbReference type="InterPro" id="IPR003594">
    <property type="entry name" value="HATPase_dom"/>
</dbReference>
<dbReference type="SMART" id="SM00448">
    <property type="entry name" value="REC"/>
    <property type="match status" value="1"/>
</dbReference>
<evidence type="ECO:0000256" key="2">
    <source>
        <dbReference type="SAM" id="Coils"/>
    </source>
</evidence>
<evidence type="ECO:0000259" key="3">
    <source>
        <dbReference type="PROSITE" id="PS50109"/>
    </source>
</evidence>
<evidence type="ECO:0000313" key="5">
    <source>
        <dbReference type="EMBL" id="NJB68740.1"/>
    </source>
</evidence>
<dbReference type="RefSeq" id="WP_167941782.1">
    <property type="nucleotide sequence ID" value="NZ_JAATJA010000002.1"/>
</dbReference>
<keyword evidence="1" id="KW-0597">Phosphoprotein</keyword>
<dbReference type="AlphaFoldDB" id="A0A846QNZ9"/>
<evidence type="ECO:0000256" key="1">
    <source>
        <dbReference type="PROSITE-ProRule" id="PRU00169"/>
    </source>
</evidence>
<keyword evidence="6" id="KW-1185">Reference proteome</keyword>
<reference evidence="5 6" key="1">
    <citation type="submission" date="2020-03" db="EMBL/GenBank/DDBJ databases">
        <title>Genomic Encyclopedia of Type Strains, Phase IV (KMG-IV): sequencing the most valuable type-strain genomes for metagenomic binning, comparative biology and taxonomic classification.</title>
        <authorList>
            <person name="Goeker M."/>
        </authorList>
    </citation>
    <scope>NUCLEOTIDE SEQUENCE [LARGE SCALE GENOMIC DNA]</scope>
    <source>
        <strain evidence="5 6">DSM 24233</strain>
    </source>
</reference>
<feature type="domain" description="Histidine kinase" evidence="3">
    <location>
        <begin position="201"/>
        <end position="392"/>
    </location>
</feature>
<dbReference type="Gene3D" id="3.40.50.2300">
    <property type="match status" value="1"/>
</dbReference>
<dbReference type="InterPro" id="IPR005467">
    <property type="entry name" value="His_kinase_dom"/>
</dbReference>
<dbReference type="InterPro" id="IPR049510">
    <property type="entry name" value="RssB-like_REC"/>
</dbReference>
<dbReference type="PROSITE" id="PS50110">
    <property type="entry name" value="RESPONSE_REGULATORY"/>
    <property type="match status" value="1"/>
</dbReference>
<proteinExistence type="predicted"/>
<accession>A0A846QNZ9</accession>
<dbReference type="GO" id="GO:0016301">
    <property type="term" value="F:kinase activity"/>
    <property type="evidence" value="ECO:0007669"/>
    <property type="project" value="UniProtKB-KW"/>
</dbReference>
<dbReference type="CDD" id="cd17555">
    <property type="entry name" value="REC_RssB-like"/>
    <property type="match status" value="1"/>
</dbReference>
<dbReference type="InterPro" id="IPR011495">
    <property type="entry name" value="Sig_transdc_His_kin_sub2_dim/P"/>
</dbReference>
<comment type="caution">
    <text evidence="5">The sequence shown here is derived from an EMBL/GenBank/DDBJ whole genome shotgun (WGS) entry which is preliminary data.</text>
</comment>
<feature type="modified residue" description="4-aspartylphosphate" evidence="1">
    <location>
        <position position="74"/>
    </location>
</feature>
<dbReference type="InterPro" id="IPR001789">
    <property type="entry name" value="Sig_transdc_resp-reg_receiver"/>
</dbReference>
<organism evidence="5 6">
    <name type="scientific">Desulfobaculum xiamenense</name>
    <dbReference type="NCBI Taxonomy" id="995050"/>
    <lineage>
        <taxon>Bacteria</taxon>
        <taxon>Pseudomonadati</taxon>
        <taxon>Thermodesulfobacteriota</taxon>
        <taxon>Desulfovibrionia</taxon>
        <taxon>Desulfovibrionales</taxon>
        <taxon>Desulfovibrionaceae</taxon>
        <taxon>Desulfobaculum</taxon>
    </lineage>
</organism>
<dbReference type="InterPro" id="IPR011006">
    <property type="entry name" value="CheY-like_superfamily"/>
</dbReference>
<dbReference type="PROSITE" id="PS50109">
    <property type="entry name" value="HIS_KIN"/>
    <property type="match status" value="1"/>
</dbReference>
<keyword evidence="5" id="KW-0808">Transferase</keyword>
<dbReference type="PANTHER" id="PTHR43065:SF23">
    <property type="entry name" value="SENSOR HISTIDINE KINASE PDTAS"/>
    <property type="match status" value="1"/>
</dbReference>
<evidence type="ECO:0000313" key="6">
    <source>
        <dbReference type="Proteomes" id="UP000580856"/>
    </source>
</evidence>
<feature type="domain" description="Response regulatory" evidence="4">
    <location>
        <begin position="25"/>
        <end position="139"/>
    </location>
</feature>
<dbReference type="PANTHER" id="PTHR43065">
    <property type="entry name" value="SENSOR HISTIDINE KINASE"/>
    <property type="match status" value="1"/>
</dbReference>
<sequence length="392" mass="44529">MNETDMSGITRNADEFASFDAEPKMILTIDDEAVIRDSIEAYLEDCGYGVLQAENGRRGLEVFRSESPDLVLVDLRMPEIDGLDVLASVTRESPLTPVIVVSGTGVLHDAIEALRLGAWDFVTKPIQDMDVLHRAVGKALERAQQLHRRVRYREELERDVERRTHELLEANHRLNEQMRERERAEARLVESLREKEVLLKEIHHRVKNNLQIISSLLYLQSQHIRDEDALAIFTESRSRVKSMALVHEKLYQSQDLARIDYREYLENFVGYLMQTYHASTRTIALNLEVDDVYLPVDCAIPTSLIINELVTNALKYAWGNAASGTLSVGLVSNGSKVELWVRDDGQGLPKDFDWEQSETLGMQLVVNLVQQLRGDMNVSCDGGTSFTIRFGC</sequence>